<evidence type="ECO:0000256" key="1">
    <source>
        <dbReference type="ARBA" id="ARBA00022485"/>
    </source>
</evidence>
<feature type="binding site" evidence="6">
    <location>
        <position position="73"/>
    </location>
    <ligand>
        <name>[4Fe-4S] cluster</name>
        <dbReference type="ChEBI" id="CHEBI:49883"/>
        <label>2</label>
    </ligand>
</feature>
<evidence type="ECO:0000256" key="2">
    <source>
        <dbReference type="ARBA" id="ARBA00022723"/>
    </source>
</evidence>
<protein>
    <recommendedName>
        <fullName evidence="6">Ferredoxin-type protein NapF</fullName>
    </recommendedName>
</protein>
<keyword evidence="4 6" id="KW-0408">Iron</keyword>
<feature type="binding site" evidence="6">
    <location>
        <position position="145"/>
    </location>
    <ligand>
        <name>[4Fe-4S] cluster</name>
        <dbReference type="ChEBI" id="CHEBI:49883"/>
        <label>3</label>
    </ligand>
</feature>
<dbReference type="GO" id="GO:0051539">
    <property type="term" value="F:4 iron, 4 sulfur cluster binding"/>
    <property type="evidence" value="ECO:0007669"/>
    <property type="project" value="UniProtKB-UniRule"/>
</dbReference>
<reference evidence="8 11" key="2">
    <citation type="submission" date="2019-09" db="EMBL/GenBank/DDBJ databases">
        <title>Draft genome sequencing and comparative genomics of hatchery-associated Vibrios.</title>
        <authorList>
            <person name="Kehlet-Delgado H."/>
            <person name="Mueller R.S."/>
        </authorList>
    </citation>
    <scope>NUCLEOTIDE SEQUENCE [LARGE SCALE GENOMIC DNA]</scope>
    <source>
        <strain evidence="8 11">99-46-Y</strain>
    </source>
</reference>
<dbReference type="PANTHER" id="PTHR24960:SF46">
    <property type="entry name" value="FERREDOXIN-TYPE PROTEIN NAPF"/>
    <property type="match status" value="1"/>
</dbReference>
<dbReference type="GO" id="GO:0046872">
    <property type="term" value="F:metal ion binding"/>
    <property type="evidence" value="ECO:0007669"/>
    <property type="project" value="UniProtKB-KW"/>
</dbReference>
<evidence type="ECO:0000313" key="8">
    <source>
        <dbReference type="EMBL" id="NOH71347.1"/>
    </source>
</evidence>
<reference evidence="9 10" key="1">
    <citation type="submission" date="2018-12" db="EMBL/GenBank/DDBJ databases">
        <title>Genomic taxonomy of the Vibrionaceae family.</title>
        <authorList>
            <person name="Gomez-Gil B."/>
            <person name="Enciso-Ibarra K."/>
        </authorList>
    </citation>
    <scope>NUCLEOTIDE SEQUENCE [LARGE SCALE GENOMIC DNA]</scope>
    <source>
        <strain evidence="9 10">CAIM 594</strain>
    </source>
</reference>
<feature type="binding site" evidence="6">
    <location>
        <position position="77"/>
    </location>
    <ligand>
        <name>[4Fe-4S] cluster</name>
        <dbReference type="ChEBI" id="CHEBI:49883"/>
        <label>2</label>
    </ligand>
</feature>
<evidence type="ECO:0000259" key="7">
    <source>
        <dbReference type="PROSITE" id="PS51379"/>
    </source>
</evidence>
<dbReference type="EMBL" id="VTXC01000018">
    <property type="protein sequence ID" value="NOH71347.1"/>
    <property type="molecule type" value="Genomic_DNA"/>
</dbReference>
<keyword evidence="6" id="KW-0963">Cytoplasm</keyword>
<feature type="binding site" evidence="6">
    <location>
        <position position="139"/>
    </location>
    <ligand>
        <name>[4Fe-4S] cluster</name>
        <dbReference type="ChEBI" id="CHEBI:49883"/>
        <label>3</label>
    </ligand>
</feature>
<sequence length="159" mass="17154">MVDLSKRNLLSQRKQESTFLHLPWLSQPSSFTDLCTRCSKCIEACETQIIVKGDGGFPKVDFSVGECTFCHQCADICAEPIFSPTIGKPWAAKAVINSNCLAKQNIDCRTCGDSCEPMAITFQLAIGKVGQPIVNLDECNACGACVSICPASSIDVKNL</sequence>
<evidence type="ECO:0000313" key="11">
    <source>
        <dbReference type="Proteomes" id="UP000565719"/>
    </source>
</evidence>
<keyword evidence="1 6" id="KW-0004">4Fe-4S</keyword>
<comment type="subunit">
    <text evidence="6">Interacts with the cytoplasmic NapA precursor.</text>
</comment>
<feature type="binding site" evidence="6">
    <location>
        <position position="67"/>
    </location>
    <ligand>
        <name>[4Fe-4S] cluster</name>
        <dbReference type="ChEBI" id="CHEBI:49883"/>
        <label>2</label>
    </ligand>
</feature>
<dbReference type="CDD" id="cd10564">
    <property type="entry name" value="NapF_like"/>
    <property type="match status" value="1"/>
</dbReference>
<organism evidence="9 10">
    <name type="scientific">Vibrio pectenicida</name>
    <dbReference type="NCBI Taxonomy" id="62763"/>
    <lineage>
        <taxon>Bacteria</taxon>
        <taxon>Pseudomonadati</taxon>
        <taxon>Pseudomonadota</taxon>
        <taxon>Gammaproteobacteria</taxon>
        <taxon>Vibrionales</taxon>
        <taxon>Vibrionaceae</taxon>
        <taxon>Vibrio</taxon>
    </lineage>
</organism>
<dbReference type="PANTHER" id="PTHR24960">
    <property type="entry name" value="PHOTOSYSTEM I IRON-SULFUR CENTER-RELATED"/>
    <property type="match status" value="1"/>
</dbReference>
<dbReference type="SUPFAM" id="SSF54862">
    <property type="entry name" value="4Fe-4S ferredoxins"/>
    <property type="match status" value="1"/>
</dbReference>
<name>A0A427U3T6_9VIBR</name>
<dbReference type="Proteomes" id="UP000565719">
    <property type="component" value="Unassembled WGS sequence"/>
</dbReference>
<evidence type="ECO:0000256" key="4">
    <source>
        <dbReference type="ARBA" id="ARBA00023004"/>
    </source>
</evidence>
<dbReference type="EMBL" id="RSFA01000034">
    <property type="protein sequence ID" value="RSD31326.1"/>
    <property type="molecule type" value="Genomic_DNA"/>
</dbReference>
<feature type="binding site" evidence="6">
    <location>
        <position position="35"/>
    </location>
    <ligand>
        <name>[4Fe-4S] cluster</name>
        <dbReference type="ChEBI" id="CHEBI:49883"/>
        <label>1</label>
    </ligand>
</feature>
<gene>
    <name evidence="6 9" type="primary">napF</name>
    <name evidence="9" type="ORF">EJA03_09270</name>
    <name evidence="8" type="ORF">F0225_08370</name>
</gene>
<feature type="domain" description="4Fe-4S ferredoxin-type" evidence="7">
    <location>
        <begin position="26"/>
        <end position="55"/>
    </location>
</feature>
<feature type="binding site" evidence="6">
    <location>
        <position position="38"/>
    </location>
    <ligand>
        <name>[4Fe-4S] cluster</name>
        <dbReference type="ChEBI" id="CHEBI:49883"/>
        <label>1</label>
    </ligand>
</feature>
<dbReference type="OrthoDB" id="9808559at2"/>
<evidence type="ECO:0000256" key="3">
    <source>
        <dbReference type="ARBA" id="ARBA00022737"/>
    </source>
</evidence>
<keyword evidence="3 6" id="KW-0677">Repeat</keyword>
<dbReference type="NCBIfam" id="TIGR00402">
    <property type="entry name" value="napF"/>
    <property type="match status" value="1"/>
</dbReference>
<comment type="cofactor">
    <cofactor evidence="6">
        <name>[4Fe-4S] cluster</name>
        <dbReference type="ChEBI" id="CHEBI:49883"/>
    </cofactor>
</comment>
<accession>A0A427U3T6</accession>
<dbReference type="InterPro" id="IPR004496">
    <property type="entry name" value="NapF"/>
</dbReference>
<evidence type="ECO:0000256" key="5">
    <source>
        <dbReference type="ARBA" id="ARBA00023014"/>
    </source>
</evidence>
<dbReference type="InterPro" id="IPR017896">
    <property type="entry name" value="4Fe4S_Fe-S-bd"/>
</dbReference>
<dbReference type="Proteomes" id="UP000269041">
    <property type="component" value="Unassembled WGS sequence"/>
</dbReference>
<keyword evidence="2 6" id="KW-0479">Metal-binding</keyword>
<evidence type="ECO:0000256" key="6">
    <source>
        <dbReference type="HAMAP-Rule" id="MF_02201"/>
    </source>
</evidence>
<feature type="binding site" evidence="6">
    <location>
        <position position="45"/>
    </location>
    <ligand>
        <name>[4Fe-4S] cluster</name>
        <dbReference type="ChEBI" id="CHEBI:49883"/>
        <label>1</label>
    </ligand>
</feature>
<dbReference type="Gene3D" id="3.30.70.20">
    <property type="match status" value="2"/>
</dbReference>
<comment type="caution">
    <text evidence="9">The sequence shown here is derived from an EMBL/GenBank/DDBJ whole genome shotgun (WGS) entry which is preliminary data.</text>
</comment>
<dbReference type="InterPro" id="IPR050157">
    <property type="entry name" value="PSI_iron-sulfur_center"/>
</dbReference>
<comment type="function">
    <text evidence="6">Could be involved in the maturation of NapA, the catalytic subunit of the periplasmic nitrate reductase, before its export into the periplasm.</text>
</comment>
<feature type="domain" description="4Fe-4S ferredoxin-type" evidence="7">
    <location>
        <begin position="56"/>
        <end position="87"/>
    </location>
</feature>
<dbReference type="RefSeq" id="WP_125320959.1">
    <property type="nucleotide sequence ID" value="NZ_AP024890.1"/>
</dbReference>
<feature type="binding site" evidence="6">
    <location>
        <position position="142"/>
    </location>
    <ligand>
        <name>[4Fe-4S] cluster</name>
        <dbReference type="ChEBI" id="CHEBI:49883"/>
        <label>3</label>
    </ligand>
</feature>
<feature type="binding site" evidence="6">
    <location>
        <position position="149"/>
    </location>
    <ligand>
        <name>[4Fe-4S] cluster</name>
        <dbReference type="ChEBI" id="CHEBI:49883"/>
        <label>3</label>
    </ligand>
</feature>
<feature type="domain" description="4Fe-4S ferredoxin-type" evidence="7">
    <location>
        <begin position="130"/>
        <end position="159"/>
    </location>
</feature>
<comment type="subcellular location">
    <subcellularLocation>
        <location evidence="6">Cytoplasm</location>
    </subcellularLocation>
</comment>
<feature type="binding site" evidence="6">
    <location>
        <position position="70"/>
    </location>
    <ligand>
        <name>[4Fe-4S] cluster</name>
        <dbReference type="ChEBI" id="CHEBI:49883"/>
        <label>2</label>
    </ligand>
</feature>
<dbReference type="InterPro" id="IPR017900">
    <property type="entry name" value="4Fe4S_Fe_S_CS"/>
</dbReference>
<dbReference type="Pfam" id="PF12838">
    <property type="entry name" value="Fer4_7"/>
    <property type="match status" value="1"/>
</dbReference>
<keyword evidence="10" id="KW-1185">Reference proteome</keyword>
<comment type="similarity">
    <text evidence="6">Belongs to the NapF family.</text>
</comment>
<feature type="binding site" evidence="6">
    <location>
        <position position="41"/>
    </location>
    <ligand>
        <name>[4Fe-4S] cluster</name>
        <dbReference type="ChEBI" id="CHEBI:49883"/>
        <label>1</label>
    </ligand>
</feature>
<dbReference type="PROSITE" id="PS00198">
    <property type="entry name" value="4FE4S_FER_1"/>
    <property type="match status" value="1"/>
</dbReference>
<dbReference type="AlphaFoldDB" id="A0A427U3T6"/>
<evidence type="ECO:0000313" key="9">
    <source>
        <dbReference type="EMBL" id="RSD31326.1"/>
    </source>
</evidence>
<dbReference type="PROSITE" id="PS51379">
    <property type="entry name" value="4FE4S_FER_2"/>
    <property type="match status" value="3"/>
</dbReference>
<evidence type="ECO:0000313" key="10">
    <source>
        <dbReference type="Proteomes" id="UP000269041"/>
    </source>
</evidence>
<dbReference type="GO" id="GO:0005737">
    <property type="term" value="C:cytoplasm"/>
    <property type="evidence" value="ECO:0007669"/>
    <property type="project" value="UniProtKB-SubCell"/>
</dbReference>
<proteinExistence type="inferred from homology"/>
<keyword evidence="5 6" id="KW-0411">Iron-sulfur</keyword>
<dbReference type="Pfam" id="PF13187">
    <property type="entry name" value="Fer4_9"/>
    <property type="match status" value="1"/>
</dbReference>
<dbReference type="HAMAP" id="MF_02201">
    <property type="entry name" value="NapF"/>
    <property type="match status" value="1"/>
</dbReference>